<dbReference type="AlphaFoldDB" id="A0A6A6KXD5"/>
<dbReference type="Pfam" id="PF01453">
    <property type="entry name" value="B_lectin"/>
    <property type="match status" value="1"/>
</dbReference>
<evidence type="ECO:0000256" key="1">
    <source>
        <dbReference type="ARBA" id="ARBA00022729"/>
    </source>
</evidence>
<dbReference type="EMBL" id="JAAGAX010000014">
    <property type="protein sequence ID" value="KAF2293194.1"/>
    <property type="molecule type" value="Genomic_DNA"/>
</dbReference>
<dbReference type="PANTHER" id="PTHR47976:SF115">
    <property type="entry name" value="RECEPTOR-LIKE SERINE_THREONINE-PROTEIN KINASE"/>
    <property type="match status" value="1"/>
</dbReference>
<proteinExistence type="predicted"/>
<evidence type="ECO:0000313" key="6">
    <source>
        <dbReference type="Proteomes" id="UP000467840"/>
    </source>
</evidence>
<evidence type="ECO:0000259" key="4">
    <source>
        <dbReference type="Pfam" id="PF01453"/>
    </source>
</evidence>
<evidence type="ECO:0000256" key="3">
    <source>
        <dbReference type="ARBA" id="ARBA00023180"/>
    </source>
</evidence>
<dbReference type="InterPro" id="IPR036426">
    <property type="entry name" value="Bulb-type_lectin_dom_sf"/>
</dbReference>
<organism evidence="5 6">
    <name type="scientific">Hevea brasiliensis</name>
    <name type="common">Para rubber tree</name>
    <name type="synonym">Siphonia brasiliensis</name>
    <dbReference type="NCBI Taxonomy" id="3981"/>
    <lineage>
        <taxon>Eukaryota</taxon>
        <taxon>Viridiplantae</taxon>
        <taxon>Streptophyta</taxon>
        <taxon>Embryophyta</taxon>
        <taxon>Tracheophyta</taxon>
        <taxon>Spermatophyta</taxon>
        <taxon>Magnoliopsida</taxon>
        <taxon>eudicotyledons</taxon>
        <taxon>Gunneridae</taxon>
        <taxon>Pentapetalae</taxon>
        <taxon>rosids</taxon>
        <taxon>fabids</taxon>
        <taxon>Malpighiales</taxon>
        <taxon>Euphorbiaceae</taxon>
        <taxon>Crotonoideae</taxon>
        <taxon>Micrandreae</taxon>
        <taxon>Hevea</taxon>
    </lineage>
</organism>
<keyword evidence="2" id="KW-1015">Disulfide bond</keyword>
<dbReference type="Gene3D" id="2.90.10.10">
    <property type="entry name" value="Bulb-type lectin domain"/>
    <property type="match status" value="1"/>
</dbReference>
<name>A0A6A6KXD5_HEVBR</name>
<dbReference type="InterPro" id="IPR001480">
    <property type="entry name" value="Bulb-type_lectin_dom"/>
</dbReference>
<evidence type="ECO:0000313" key="5">
    <source>
        <dbReference type="EMBL" id="KAF2293194.1"/>
    </source>
</evidence>
<feature type="domain" description="Bulb-type lectin" evidence="4">
    <location>
        <begin position="68"/>
        <end position="125"/>
    </location>
</feature>
<sequence length="366" mass="40960">MRTSIAGSQYIGQIYPGFQASHMDWIEKEGLFLLSRNSTFGFGFRTSLDAQSYLLVVINLKSSKDVWMLIAHGDGVAWTTGTDGERVTSMELMDSGNLVLPGDNGSILLQSFSYPIDALLPGQHFVEGMRLKRFPNKNYLYNYLEIKSGDLVLYAGYKTPQAYWSLANESRKTNNSVNGKVHSASLVSNSWNFNDQNRVLLWRFIFSDNSDPNAMWAMFLGSNGAIGFYNLRKGKSVNHDATKIPQDSCSIPEPCERYYVCYFDNRCQCPLQLNTQFGCKPPEASACNGSKISAELFYVAEKLDYFAFGFVTPFLKSNLNACKEACLGNCPCIVLFFENSTGRCLCFLFDQLGSFTRSQPGSLGYI</sequence>
<reference evidence="5 6" key="1">
    <citation type="journal article" date="2020" name="Mol. Plant">
        <title>The Chromosome-Based Rubber Tree Genome Provides New Insights into Spurge Genome Evolution and Rubber Biosynthesis.</title>
        <authorList>
            <person name="Liu J."/>
            <person name="Shi C."/>
            <person name="Shi C.C."/>
            <person name="Li W."/>
            <person name="Zhang Q.J."/>
            <person name="Zhang Y."/>
            <person name="Li K."/>
            <person name="Lu H.F."/>
            <person name="Shi C."/>
            <person name="Zhu S.T."/>
            <person name="Xiao Z.Y."/>
            <person name="Nan H."/>
            <person name="Yue Y."/>
            <person name="Zhu X.G."/>
            <person name="Wu Y."/>
            <person name="Hong X.N."/>
            <person name="Fan G.Y."/>
            <person name="Tong Y."/>
            <person name="Zhang D."/>
            <person name="Mao C.L."/>
            <person name="Liu Y.L."/>
            <person name="Hao S.J."/>
            <person name="Liu W.Q."/>
            <person name="Lv M.Q."/>
            <person name="Zhang H.B."/>
            <person name="Liu Y."/>
            <person name="Hu-Tang G.R."/>
            <person name="Wang J.P."/>
            <person name="Wang J.H."/>
            <person name="Sun Y.H."/>
            <person name="Ni S.B."/>
            <person name="Chen W.B."/>
            <person name="Zhang X.C."/>
            <person name="Jiao Y.N."/>
            <person name="Eichler E.E."/>
            <person name="Li G.H."/>
            <person name="Liu X."/>
            <person name="Gao L.Z."/>
        </authorList>
    </citation>
    <scope>NUCLEOTIDE SEQUENCE [LARGE SCALE GENOMIC DNA]</scope>
    <source>
        <strain evidence="6">cv. GT1</strain>
        <tissue evidence="5">Leaf</tissue>
    </source>
</reference>
<evidence type="ECO:0000256" key="2">
    <source>
        <dbReference type="ARBA" id="ARBA00023157"/>
    </source>
</evidence>
<dbReference type="PANTHER" id="PTHR47976">
    <property type="entry name" value="G-TYPE LECTIN S-RECEPTOR-LIKE SERINE/THREONINE-PROTEIN KINASE SD2-5"/>
    <property type="match status" value="1"/>
</dbReference>
<keyword evidence="6" id="KW-1185">Reference proteome</keyword>
<comment type="caution">
    <text evidence="5">The sequence shown here is derived from an EMBL/GenBank/DDBJ whole genome shotgun (WGS) entry which is preliminary data.</text>
</comment>
<protein>
    <recommendedName>
        <fullName evidence="4">Bulb-type lectin domain-containing protein</fullName>
    </recommendedName>
</protein>
<keyword evidence="1" id="KW-0732">Signal</keyword>
<keyword evidence="3" id="KW-0325">Glycoprotein</keyword>
<dbReference type="InterPro" id="IPR051343">
    <property type="entry name" value="G-type_lectin_kinases/EP1-like"/>
</dbReference>
<dbReference type="Proteomes" id="UP000467840">
    <property type="component" value="Chromosome 13"/>
</dbReference>
<dbReference type="SUPFAM" id="SSF51110">
    <property type="entry name" value="alpha-D-mannose-specific plant lectins"/>
    <property type="match status" value="1"/>
</dbReference>
<accession>A0A6A6KXD5</accession>
<gene>
    <name evidence="5" type="ORF">GH714_038813</name>
</gene>